<gene>
    <name evidence="2" type="ORF">AFUS01_LOCUS13439</name>
</gene>
<feature type="signal peptide" evidence="1">
    <location>
        <begin position="1"/>
        <end position="16"/>
    </location>
</feature>
<accession>A0A8J2P3Q8</accession>
<evidence type="ECO:0000313" key="2">
    <source>
        <dbReference type="EMBL" id="CAG7724411.1"/>
    </source>
</evidence>
<dbReference type="AlphaFoldDB" id="A0A8J2P3Q8"/>
<dbReference type="EMBL" id="CAJVCH010109540">
    <property type="protein sequence ID" value="CAG7724411.1"/>
    <property type="molecule type" value="Genomic_DNA"/>
</dbReference>
<dbReference type="Proteomes" id="UP000708208">
    <property type="component" value="Unassembled WGS sequence"/>
</dbReference>
<proteinExistence type="predicted"/>
<organism evidence="2 3">
    <name type="scientific">Allacma fusca</name>
    <dbReference type="NCBI Taxonomy" id="39272"/>
    <lineage>
        <taxon>Eukaryota</taxon>
        <taxon>Metazoa</taxon>
        <taxon>Ecdysozoa</taxon>
        <taxon>Arthropoda</taxon>
        <taxon>Hexapoda</taxon>
        <taxon>Collembola</taxon>
        <taxon>Symphypleona</taxon>
        <taxon>Sminthuridae</taxon>
        <taxon>Allacma</taxon>
    </lineage>
</organism>
<reference evidence="2" key="1">
    <citation type="submission" date="2021-06" db="EMBL/GenBank/DDBJ databases">
        <authorList>
            <person name="Hodson N. C."/>
            <person name="Mongue J. A."/>
            <person name="Jaron S. K."/>
        </authorList>
    </citation>
    <scope>NUCLEOTIDE SEQUENCE</scope>
</reference>
<comment type="caution">
    <text evidence="2">The sequence shown here is derived from an EMBL/GenBank/DDBJ whole genome shotgun (WGS) entry which is preliminary data.</text>
</comment>
<evidence type="ECO:0000256" key="1">
    <source>
        <dbReference type="SAM" id="SignalP"/>
    </source>
</evidence>
<keyword evidence="3" id="KW-1185">Reference proteome</keyword>
<feature type="chain" id="PRO_5035194103" evidence="1">
    <location>
        <begin position="17"/>
        <end position="125"/>
    </location>
</feature>
<name>A0A8J2P3Q8_9HEXA</name>
<protein>
    <submittedName>
        <fullName evidence="2">Uncharacterized protein</fullName>
    </submittedName>
</protein>
<keyword evidence="1" id="KW-0732">Signal</keyword>
<sequence>MKWILLIVVLAPLGHGETTRSYVAGESREYNNYSPQAANQVYYTQPANNQYQVSSSGYSGYGGYANYPGVQLKQESSNYGTDLLSFGDGNDNAGEDSLGAIGGTVGAIAAAVGLKHSEQYGEPGN</sequence>
<evidence type="ECO:0000313" key="3">
    <source>
        <dbReference type="Proteomes" id="UP000708208"/>
    </source>
</evidence>